<dbReference type="Proteomes" id="UP001225873">
    <property type="component" value="Unassembled WGS sequence"/>
</dbReference>
<evidence type="ECO:0000256" key="2">
    <source>
        <dbReference type="SAM" id="SignalP"/>
    </source>
</evidence>
<keyword evidence="1" id="KW-0472">Membrane</keyword>
<dbReference type="PANTHER" id="PTHR30373:SF2">
    <property type="entry name" value="UPF0603 PROTEIN YGCG"/>
    <property type="match status" value="1"/>
</dbReference>
<comment type="caution">
    <text evidence="4">The sequence shown here is derived from an EMBL/GenBank/DDBJ whole genome shotgun (WGS) entry which is preliminary data.</text>
</comment>
<organism evidence="4 5">
    <name type="scientific">Planococcus notacanthi</name>
    <dbReference type="NCBI Taxonomy" id="3035188"/>
    <lineage>
        <taxon>Bacteria</taxon>
        <taxon>Bacillati</taxon>
        <taxon>Bacillota</taxon>
        <taxon>Bacilli</taxon>
        <taxon>Bacillales</taxon>
        <taxon>Caryophanaceae</taxon>
        <taxon>Planococcus</taxon>
    </lineage>
</organism>
<keyword evidence="1" id="KW-1133">Transmembrane helix</keyword>
<keyword evidence="5" id="KW-1185">Reference proteome</keyword>
<dbReference type="EMBL" id="JASDCQ010000005">
    <property type="protein sequence ID" value="MDN3428782.1"/>
    <property type="molecule type" value="Genomic_DNA"/>
</dbReference>
<evidence type="ECO:0000313" key="5">
    <source>
        <dbReference type="Proteomes" id="UP001225873"/>
    </source>
</evidence>
<proteinExistence type="predicted"/>
<feature type="chain" id="PRO_5047335069" evidence="2">
    <location>
        <begin position="22"/>
        <end position="256"/>
    </location>
</feature>
<accession>A0ABT7ZNN4</accession>
<protein>
    <submittedName>
        <fullName evidence="4">TPM domain-containing protein</fullName>
    </submittedName>
</protein>
<keyword evidence="2" id="KW-0732">Signal</keyword>
<sequence>MRRRIALLCFLLLMVSGQGVAADFPELTNDIYVQDEVGILSEQQKEELRQLGRGLEDATSAQIMVLVIPTLEGEPIESYANQAFRHYGVGSEEENNGILVVLSLDEPNDREIYVEIGYGLEGALPDGKVGRILDEYAIPYLSQGNYSEGVINLYEVLYQEVAAEYQWNGEPVEPQAAASQQQQEGLPPFMTILIVSAILILITGGGGGKGGGRRRGRGGRTIYMGPGSFGGGFGGGGGFRGGGGGMSGGGGAGRGF</sequence>
<keyword evidence="1" id="KW-0812">Transmembrane</keyword>
<evidence type="ECO:0000256" key="1">
    <source>
        <dbReference type="SAM" id="Phobius"/>
    </source>
</evidence>
<evidence type="ECO:0000259" key="3">
    <source>
        <dbReference type="Pfam" id="PF04536"/>
    </source>
</evidence>
<reference evidence="4 5" key="1">
    <citation type="submission" date="2023-03" db="EMBL/GenBank/DDBJ databases">
        <authorList>
            <person name="Uniacke-Lowe S."/>
            <person name="Ross P."/>
            <person name="Hill C."/>
        </authorList>
    </citation>
    <scope>NUCLEOTIDE SEQUENCE [LARGE SCALE GENOMIC DNA]</scope>
    <source>
        <strain evidence="4 5">APC 4016</strain>
    </source>
</reference>
<feature type="domain" description="TPM" evidence="3">
    <location>
        <begin position="33"/>
        <end position="157"/>
    </location>
</feature>
<dbReference type="PANTHER" id="PTHR30373">
    <property type="entry name" value="UPF0603 PROTEIN YGCG"/>
    <property type="match status" value="1"/>
</dbReference>
<dbReference type="InterPro" id="IPR007621">
    <property type="entry name" value="TPM_dom"/>
</dbReference>
<evidence type="ECO:0000313" key="4">
    <source>
        <dbReference type="EMBL" id="MDN3428782.1"/>
    </source>
</evidence>
<dbReference type="Gene3D" id="3.10.310.50">
    <property type="match status" value="1"/>
</dbReference>
<gene>
    <name evidence="4" type="ORF">QMA01_15920</name>
</gene>
<feature type="transmembrane region" description="Helical" evidence="1">
    <location>
        <begin position="189"/>
        <end position="207"/>
    </location>
</feature>
<name>A0ABT7ZNN4_9BACL</name>
<feature type="signal peptide" evidence="2">
    <location>
        <begin position="1"/>
        <end position="21"/>
    </location>
</feature>
<dbReference type="Pfam" id="PF04536">
    <property type="entry name" value="TPM_phosphatase"/>
    <property type="match status" value="1"/>
</dbReference>
<dbReference type="RefSeq" id="WP_290215475.1">
    <property type="nucleotide sequence ID" value="NZ_JASDCQ010000005.1"/>
</dbReference>